<reference evidence="1" key="1">
    <citation type="submission" date="2024-06" db="EMBL/GenBank/DDBJ databases">
        <authorList>
            <person name="Fan A."/>
            <person name="Zhang F.Y."/>
            <person name="Zhang L."/>
        </authorList>
    </citation>
    <scope>NUCLEOTIDE SEQUENCE</scope>
    <source>
        <strain evidence="1">Y61</strain>
    </source>
</reference>
<gene>
    <name evidence="1" type="ORF">ABNN70_05140</name>
</gene>
<dbReference type="AlphaFoldDB" id="A0AAU8IHR3"/>
<evidence type="ECO:0000313" key="1">
    <source>
        <dbReference type="EMBL" id="XCJ17861.1"/>
    </source>
</evidence>
<dbReference type="PANTHER" id="PTHR40267:SF1">
    <property type="entry name" value="BLR3294 PROTEIN"/>
    <property type="match status" value="1"/>
</dbReference>
<dbReference type="RefSeq" id="WP_353948948.1">
    <property type="nucleotide sequence ID" value="NZ_CP159510.1"/>
</dbReference>
<dbReference type="Pfam" id="PF17645">
    <property type="entry name" value="Amdase"/>
    <property type="match status" value="1"/>
</dbReference>
<proteinExistence type="predicted"/>
<dbReference type="PIRSF" id="PIRSF015736">
    <property type="entry name" value="MI"/>
    <property type="match status" value="1"/>
</dbReference>
<dbReference type="InterPro" id="IPR053714">
    <property type="entry name" value="Iso_Racemase_Enz_sf"/>
</dbReference>
<organism evidence="1">
    <name type="scientific">Sporolactobacillus sp. Y61</name>
    <dbReference type="NCBI Taxonomy" id="3160863"/>
    <lineage>
        <taxon>Bacteria</taxon>
        <taxon>Bacillati</taxon>
        <taxon>Bacillota</taxon>
        <taxon>Bacilli</taxon>
        <taxon>Bacillales</taxon>
        <taxon>Sporolactobacillaceae</taxon>
        <taxon>Sporolactobacillus</taxon>
    </lineage>
</organism>
<name>A0AAU8IHR3_9BACL</name>
<protein>
    <submittedName>
        <fullName evidence="1">Arylsulfatase</fullName>
    </submittedName>
</protein>
<dbReference type="EMBL" id="CP159510">
    <property type="protein sequence ID" value="XCJ17861.1"/>
    <property type="molecule type" value="Genomic_DNA"/>
</dbReference>
<accession>A0AAU8IHR3</accession>
<dbReference type="Gene3D" id="3.40.50.12500">
    <property type="match status" value="1"/>
</dbReference>
<dbReference type="PANTHER" id="PTHR40267">
    <property type="entry name" value="BLR3294 PROTEIN"/>
    <property type="match status" value="1"/>
</dbReference>
<dbReference type="InterPro" id="IPR026286">
    <property type="entry name" value="MaiA/AMDase"/>
</dbReference>
<sequence length="238" mass="26521">MKKIGMLTPSSNTVLEPVTFAMVSGISDEVSVHFSRFQVTEISLKDNALAQFNKKNLLNAAKLLADAYVDVIAWNGTSAGWLGFDSDEELCRTIEKETGIPTTTSVLALNESFKMLHAVNYGLVTPYTEDVNEKIIANYETIGLNCIKHEASHLYVNHQFSAINEDEIMKMVGYVAEAKPDAITTFCTNLKAAPLVEQLENEYQIIILDTISVVVWKCLKMIGVKTEKIKGWGKLFQY</sequence>